<gene>
    <name evidence="3" type="primary">LOC113209530</name>
</gene>
<reference evidence="3" key="1">
    <citation type="submission" date="2025-08" db="UniProtKB">
        <authorList>
            <consortium name="RefSeq"/>
        </authorList>
    </citation>
    <scope>IDENTIFICATION</scope>
    <source>
        <tissue evidence="3">Whole organism</tissue>
    </source>
</reference>
<dbReference type="Proteomes" id="UP000504606">
    <property type="component" value="Unplaced"/>
</dbReference>
<proteinExistence type="predicted"/>
<keyword evidence="2" id="KW-1185">Reference proteome</keyword>
<dbReference type="Gene3D" id="1.20.1050.80">
    <property type="entry name" value="VPS9 domain"/>
    <property type="match status" value="1"/>
</dbReference>
<name>A0A6J1SU76_FRAOC</name>
<dbReference type="GO" id="GO:0097422">
    <property type="term" value="C:tubular endosome"/>
    <property type="evidence" value="ECO:0007669"/>
    <property type="project" value="TreeGrafter"/>
</dbReference>
<dbReference type="SUPFAM" id="SSF109993">
    <property type="entry name" value="VPS9 domain"/>
    <property type="match status" value="1"/>
</dbReference>
<dbReference type="GeneID" id="113209530"/>
<accession>A0A6J1SU76</accession>
<dbReference type="PROSITE" id="PS51205">
    <property type="entry name" value="VPS9"/>
    <property type="match status" value="1"/>
</dbReference>
<dbReference type="InterPro" id="IPR003123">
    <property type="entry name" value="VPS9"/>
</dbReference>
<dbReference type="PANTHER" id="PTHR24170:SF1">
    <property type="entry name" value="DOMAIN PROTEIN, PUTATIVE (AFU_ORTHOLOGUE AFUA_1G09870)-RELATED"/>
    <property type="match status" value="1"/>
</dbReference>
<dbReference type="InterPro" id="IPR051248">
    <property type="entry name" value="UPF0507/Ank_repeat_27"/>
</dbReference>
<dbReference type="Pfam" id="PF02204">
    <property type="entry name" value="VPS9"/>
    <property type="match status" value="1"/>
</dbReference>
<dbReference type="InterPro" id="IPR037191">
    <property type="entry name" value="VPS9_dom_sf"/>
</dbReference>
<evidence type="ECO:0000259" key="1">
    <source>
        <dbReference type="PROSITE" id="PS51205"/>
    </source>
</evidence>
<dbReference type="AlphaFoldDB" id="A0A6J1SU76"/>
<dbReference type="GO" id="GO:0045022">
    <property type="term" value="P:early endosome to late endosome transport"/>
    <property type="evidence" value="ECO:0007669"/>
    <property type="project" value="TreeGrafter"/>
</dbReference>
<dbReference type="RefSeq" id="XP_026282875.1">
    <property type="nucleotide sequence ID" value="XM_026427090.2"/>
</dbReference>
<feature type="domain" description="VPS9" evidence="1">
    <location>
        <begin position="107"/>
        <end position="259"/>
    </location>
</feature>
<dbReference type="GO" id="GO:0030133">
    <property type="term" value="C:transport vesicle"/>
    <property type="evidence" value="ECO:0007669"/>
    <property type="project" value="TreeGrafter"/>
</dbReference>
<dbReference type="PANTHER" id="PTHR24170">
    <property type="entry name" value="ANKYRIN REPEAT DOMAIN-CONTAINING PROTEIN 27"/>
    <property type="match status" value="1"/>
</dbReference>
<dbReference type="GO" id="GO:0005769">
    <property type="term" value="C:early endosome"/>
    <property type="evidence" value="ECO:0007669"/>
    <property type="project" value="TreeGrafter"/>
</dbReference>
<dbReference type="OrthoDB" id="411646at2759"/>
<evidence type="ECO:0000313" key="3">
    <source>
        <dbReference type="RefSeq" id="XP_026282875.1"/>
    </source>
</evidence>
<dbReference type="GO" id="GO:0005886">
    <property type="term" value="C:plasma membrane"/>
    <property type="evidence" value="ECO:0007669"/>
    <property type="project" value="TreeGrafter"/>
</dbReference>
<dbReference type="GO" id="GO:0005085">
    <property type="term" value="F:guanyl-nucleotide exchange factor activity"/>
    <property type="evidence" value="ECO:0007669"/>
    <property type="project" value="TreeGrafter"/>
</dbReference>
<organism evidence="2 3">
    <name type="scientific">Frankliniella occidentalis</name>
    <name type="common">Western flower thrips</name>
    <name type="synonym">Euthrips occidentalis</name>
    <dbReference type="NCBI Taxonomy" id="133901"/>
    <lineage>
        <taxon>Eukaryota</taxon>
        <taxon>Metazoa</taxon>
        <taxon>Ecdysozoa</taxon>
        <taxon>Arthropoda</taxon>
        <taxon>Hexapoda</taxon>
        <taxon>Insecta</taxon>
        <taxon>Pterygota</taxon>
        <taxon>Neoptera</taxon>
        <taxon>Paraneoptera</taxon>
        <taxon>Thysanoptera</taxon>
        <taxon>Terebrantia</taxon>
        <taxon>Thripoidea</taxon>
        <taxon>Thripidae</taxon>
        <taxon>Frankliniella</taxon>
    </lineage>
</organism>
<dbReference type="KEGG" id="foc:113209530"/>
<sequence>MLQADEENVNLSSLADAQAFLSQFDWYTSRLEMSIGNLQAPMYEGDNLGPERFRKEVVNHWSEIMSQLPLAQQQDRAFQNTLTAALENAILSQVHDRVFQELFAKYEEKDHKIRRHCQYLTEKNISADKLGVPEGYALSFPAAVVELAALDIQKCPLDKLRCLRSTLDYIEAEIKRIIAETHKMTSEDEAVIPPITSSDIVSLLAAVLIQAKPLHLATNLYYVESYQQTLNPCDPLCTSLETFQKALSHVLSIDIEEDDEIKPVRLGRGMSKEIELEELAQLTCYMGKMQQRKNSEACENSGTTTTPLECQLQELAGRIERAMDNDESQRHLEDLLINDDEDNYTHIVL</sequence>
<dbReference type="GO" id="GO:0000149">
    <property type="term" value="F:SNARE binding"/>
    <property type="evidence" value="ECO:0007669"/>
    <property type="project" value="TreeGrafter"/>
</dbReference>
<protein>
    <submittedName>
        <fullName evidence="3">Uncharacterized protein LOC113209530</fullName>
    </submittedName>
</protein>
<evidence type="ECO:0000313" key="2">
    <source>
        <dbReference type="Proteomes" id="UP000504606"/>
    </source>
</evidence>
<dbReference type="GO" id="GO:0005770">
    <property type="term" value="C:late endosome"/>
    <property type="evidence" value="ECO:0007669"/>
    <property type="project" value="TreeGrafter"/>
</dbReference>